<dbReference type="PANTHER" id="PTHR24376">
    <property type="entry name" value="ZINC FINGER PROTEIN"/>
    <property type="match status" value="1"/>
</dbReference>
<organism evidence="9 10">
    <name type="scientific">Albula goreensis</name>
    <dbReference type="NCBI Taxonomy" id="1534307"/>
    <lineage>
        <taxon>Eukaryota</taxon>
        <taxon>Metazoa</taxon>
        <taxon>Chordata</taxon>
        <taxon>Craniata</taxon>
        <taxon>Vertebrata</taxon>
        <taxon>Euteleostomi</taxon>
        <taxon>Actinopterygii</taxon>
        <taxon>Neopterygii</taxon>
        <taxon>Teleostei</taxon>
        <taxon>Albuliformes</taxon>
        <taxon>Albulidae</taxon>
        <taxon>Albula</taxon>
    </lineage>
</organism>
<dbReference type="GO" id="GO:0001228">
    <property type="term" value="F:DNA-binding transcription activator activity, RNA polymerase II-specific"/>
    <property type="evidence" value="ECO:0007669"/>
    <property type="project" value="TreeGrafter"/>
</dbReference>
<dbReference type="Proteomes" id="UP000829720">
    <property type="component" value="Unassembled WGS sequence"/>
</dbReference>
<evidence type="ECO:0000256" key="5">
    <source>
        <dbReference type="ARBA" id="ARBA00022833"/>
    </source>
</evidence>
<dbReference type="EMBL" id="JAERUA010000020">
    <property type="protein sequence ID" value="KAI1886326.1"/>
    <property type="molecule type" value="Genomic_DNA"/>
</dbReference>
<evidence type="ECO:0000256" key="3">
    <source>
        <dbReference type="ARBA" id="ARBA00022737"/>
    </source>
</evidence>
<dbReference type="GO" id="GO:0000978">
    <property type="term" value="F:RNA polymerase II cis-regulatory region sequence-specific DNA binding"/>
    <property type="evidence" value="ECO:0007669"/>
    <property type="project" value="TreeGrafter"/>
</dbReference>
<evidence type="ECO:0000256" key="6">
    <source>
        <dbReference type="ARBA" id="ARBA00023242"/>
    </source>
</evidence>
<evidence type="ECO:0000313" key="9">
    <source>
        <dbReference type="EMBL" id="KAI1886326.1"/>
    </source>
</evidence>
<dbReference type="PROSITE" id="PS50157">
    <property type="entry name" value="ZINC_FINGER_C2H2_2"/>
    <property type="match status" value="1"/>
</dbReference>
<keyword evidence="2" id="KW-0479">Metal-binding</keyword>
<dbReference type="PROSITE" id="PS00028">
    <property type="entry name" value="ZINC_FINGER_C2H2_1"/>
    <property type="match status" value="1"/>
</dbReference>
<keyword evidence="6" id="KW-0539">Nucleus</keyword>
<gene>
    <name evidence="9" type="ORF">AGOR_G00212850</name>
</gene>
<evidence type="ECO:0000259" key="8">
    <source>
        <dbReference type="PROSITE" id="PS50157"/>
    </source>
</evidence>
<sequence length="368" mass="42262">MKVYAEQCVSKLYQSPVYLQMKGHQLEHGDQDLSRILLNWIRREEPVKTLDLFVQTQSMKPPPPAGMTEKPPAPMTLQELERPRGATVDLRRRFLPVVCLKTRQRMVRGKKFRCAFCHQTFSELDALVEHHHSHAREGVYGCLRCGLLLVSHASLPSHHLCSDYYATPSTRYTMGNVLLKKVPEQQGKTFFRCQRCPVAYSREIQLQKHEMTCGLGPMNGLNEKEMLRCLKCKGHFSSVKRLREHHCEKSPTLVCMQVPQNKSQIQTQVRNEARERASPYLVPQRHHEEEVTFRFHTSHNMKTYMHQPVDNGCSHGIIGEPLRLRGLEKSPAFNPVTVSKAVVEAEIDDDCYVVESNSTKPNRPSPQS</sequence>
<dbReference type="Gene3D" id="3.30.160.60">
    <property type="entry name" value="Classic Zinc Finger"/>
    <property type="match status" value="1"/>
</dbReference>
<keyword evidence="10" id="KW-1185">Reference proteome</keyword>
<evidence type="ECO:0000256" key="2">
    <source>
        <dbReference type="ARBA" id="ARBA00022723"/>
    </source>
</evidence>
<reference evidence="9" key="1">
    <citation type="submission" date="2021-01" db="EMBL/GenBank/DDBJ databases">
        <authorList>
            <person name="Zahm M."/>
            <person name="Roques C."/>
            <person name="Cabau C."/>
            <person name="Klopp C."/>
            <person name="Donnadieu C."/>
            <person name="Jouanno E."/>
            <person name="Lampietro C."/>
            <person name="Louis A."/>
            <person name="Herpin A."/>
            <person name="Echchiki A."/>
            <person name="Berthelot C."/>
            <person name="Parey E."/>
            <person name="Roest-Crollius H."/>
            <person name="Braasch I."/>
            <person name="Postlethwait J."/>
            <person name="Bobe J."/>
            <person name="Montfort J."/>
            <person name="Bouchez O."/>
            <person name="Begum T."/>
            <person name="Mejri S."/>
            <person name="Adams A."/>
            <person name="Chen W.-J."/>
            <person name="Guiguen Y."/>
        </authorList>
    </citation>
    <scope>NUCLEOTIDE SEQUENCE</scope>
    <source>
        <tissue evidence="9">Blood</tissue>
    </source>
</reference>
<dbReference type="AlphaFoldDB" id="A0A8T3CPI9"/>
<dbReference type="SUPFAM" id="SSF57667">
    <property type="entry name" value="beta-beta-alpha zinc fingers"/>
    <property type="match status" value="1"/>
</dbReference>
<comment type="caution">
    <text evidence="9">The sequence shown here is derived from an EMBL/GenBank/DDBJ whole genome shotgun (WGS) entry which is preliminary data.</text>
</comment>
<dbReference type="PANTHER" id="PTHR24376:SF235">
    <property type="entry name" value="C2H2-TYPE DOMAIN-CONTAINING PROTEIN"/>
    <property type="match status" value="1"/>
</dbReference>
<dbReference type="OrthoDB" id="8636499at2759"/>
<dbReference type="InterPro" id="IPR036236">
    <property type="entry name" value="Znf_C2H2_sf"/>
</dbReference>
<comment type="subcellular location">
    <subcellularLocation>
        <location evidence="1">Nucleus</location>
    </subcellularLocation>
</comment>
<evidence type="ECO:0000313" key="10">
    <source>
        <dbReference type="Proteomes" id="UP000829720"/>
    </source>
</evidence>
<dbReference type="GO" id="GO:0008270">
    <property type="term" value="F:zinc ion binding"/>
    <property type="evidence" value="ECO:0007669"/>
    <property type="project" value="UniProtKB-KW"/>
</dbReference>
<accession>A0A8T3CPI9</accession>
<keyword evidence="4 7" id="KW-0863">Zinc-finger</keyword>
<feature type="domain" description="C2H2-type" evidence="8">
    <location>
        <begin position="112"/>
        <end position="139"/>
    </location>
</feature>
<name>A0A8T3CPI9_9TELE</name>
<dbReference type="InterPro" id="IPR013087">
    <property type="entry name" value="Znf_C2H2_type"/>
</dbReference>
<dbReference type="GO" id="GO:0005634">
    <property type="term" value="C:nucleus"/>
    <property type="evidence" value="ECO:0007669"/>
    <property type="project" value="UniProtKB-SubCell"/>
</dbReference>
<keyword evidence="5" id="KW-0862">Zinc</keyword>
<evidence type="ECO:0000256" key="4">
    <source>
        <dbReference type="ARBA" id="ARBA00022771"/>
    </source>
</evidence>
<evidence type="ECO:0000256" key="7">
    <source>
        <dbReference type="PROSITE-ProRule" id="PRU00042"/>
    </source>
</evidence>
<keyword evidence="3" id="KW-0677">Repeat</keyword>
<protein>
    <recommendedName>
        <fullName evidence="8">C2H2-type domain-containing protein</fullName>
    </recommendedName>
</protein>
<proteinExistence type="predicted"/>
<evidence type="ECO:0000256" key="1">
    <source>
        <dbReference type="ARBA" id="ARBA00004123"/>
    </source>
</evidence>
<dbReference type="SMART" id="SM00355">
    <property type="entry name" value="ZnF_C2H2"/>
    <property type="match status" value="3"/>
</dbReference>